<feature type="compositionally biased region" description="Basic and acidic residues" evidence="1">
    <location>
        <begin position="78"/>
        <end position="93"/>
    </location>
</feature>
<feature type="region of interest" description="Disordered" evidence="1">
    <location>
        <begin position="129"/>
        <end position="153"/>
    </location>
</feature>
<name>A0A4S4K8P2_9APHY</name>
<feature type="compositionally biased region" description="Basic and acidic residues" evidence="1">
    <location>
        <begin position="1"/>
        <end position="13"/>
    </location>
</feature>
<keyword evidence="3" id="KW-1185">Reference proteome</keyword>
<evidence type="ECO:0000313" key="2">
    <source>
        <dbReference type="EMBL" id="THG93557.1"/>
    </source>
</evidence>
<comment type="caution">
    <text evidence="2">The sequence shown here is derived from an EMBL/GenBank/DDBJ whole genome shotgun (WGS) entry which is preliminary data.</text>
</comment>
<evidence type="ECO:0008006" key="4">
    <source>
        <dbReference type="Google" id="ProtNLM"/>
    </source>
</evidence>
<feature type="compositionally biased region" description="Polar residues" evidence="1">
    <location>
        <begin position="532"/>
        <end position="546"/>
    </location>
</feature>
<organism evidence="2 3">
    <name type="scientific">Hermanssonia centrifuga</name>
    <dbReference type="NCBI Taxonomy" id="98765"/>
    <lineage>
        <taxon>Eukaryota</taxon>
        <taxon>Fungi</taxon>
        <taxon>Dikarya</taxon>
        <taxon>Basidiomycota</taxon>
        <taxon>Agaricomycotina</taxon>
        <taxon>Agaricomycetes</taxon>
        <taxon>Polyporales</taxon>
        <taxon>Meruliaceae</taxon>
        <taxon>Hermanssonia</taxon>
    </lineage>
</organism>
<dbReference type="AlphaFoldDB" id="A0A4S4K8P2"/>
<gene>
    <name evidence="2" type="ORF">EW026_g7709</name>
</gene>
<dbReference type="EMBL" id="SGPJ01000628">
    <property type="protein sequence ID" value="THG93557.1"/>
    <property type="molecule type" value="Genomic_DNA"/>
</dbReference>
<dbReference type="Proteomes" id="UP000309038">
    <property type="component" value="Unassembled WGS sequence"/>
</dbReference>
<feature type="region of interest" description="Disordered" evidence="1">
    <location>
        <begin position="276"/>
        <end position="338"/>
    </location>
</feature>
<evidence type="ECO:0000313" key="3">
    <source>
        <dbReference type="Proteomes" id="UP000309038"/>
    </source>
</evidence>
<protein>
    <recommendedName>
        <fullName evidence="4">Retrotransposon gag domain-containing protein</fullName>
    </recommendedName>
</protein>
<feature type="region of interest" description="Disordered" evidence="1">
    <location>
        <begin position="527"/>
        <end position="546"/>
    </location>
</feature>
<feature type="region of interest" description="Disordered" evidence="1">
    <location>
        <begin position="68"/>
        <end position="98"/>
    </location>
</feature>
<feature type="region of interest" description="Disordered" evidence="1">
    <location>
        <begin position="1"/>
        <end position="35"/>
    </location>
</feature>
<evidence type="ECO:0000256" key="1">
    <source>
        <dbReference type="SAM" id="MobiDB-lite"/>
    </source>
</evidence>
<sequence>MNIDDGLWKEVKYGKRAKSPKNGAEPLSAQRGDAATLDVSQRNTVEAAVSSMTAEQLNRFARRMNTVSFTGTLRKRSPSKEESTSKRQGKTVDPHNWGAVGIEQDELDPEYQRKALEFYSKFRTLHDKPLRSTSDSEAPDLHEQRSDPEPWEDLKQPEYHRTLDEHLAVPLEYEGVNRRDHEEVLAELAQLRELVSKLAVSTTDPRVHSASSAEAAAAASGLGETRAGKIKPNVVSFDSKGRTKALLLSENLRPINQVAPASYLGKAFANLGKLSSSAQMSAKPPRARLTDSNESSGALPYRNQVLDLKRRKKHTKKKSKTTTKRPSLKPQEPTSYDGRADVQDFHKFMRESIEYVTGYDLDEERYVSTLSSFMKGRAYRFFSMQVSTKDPGMWSLEKFFKELFDFCFPVDFRLKVRDSLRNRFQGRLTVQEYACELEELFMMAGVISDEEKVIKLWYGLHGYIQKELWRFELSPTLSPWNDVVAAATRFELAEAQDKVREALEMEMDLANAGLMVPILGTHRPAPYDDASETASNLSSLRGETSV</sequence>
<accession>A0A4S4K8P2</accession>
<feature type="compositionally biased region" description="Basic residues" evidence="1">
    <location>
        <begin position="309"/>
        <end position="327"/>
    </location>
</feature>
<reference evidence="2 3" key="1">
    <citation type="submission" date="2019-02" db="EMBL/GenBank/DDBJ databases">
        <title>Genome sequencing of the rare red list fungi Phlebia centrifuga.</title>
        <authorList>
            <person name="Buettner E."/>
            <person name="Kellner H."/>
        </authorList>
    </citation>
    <scope>NUCLEOTIDE SEQUENCE [LARGE SCALE GENOMIC DNA]</scope>
    <source>
        <strain evidence="2 3">DSM 108282</strain>
    </source>
</reference>
<proteinExistence type="predicted"/>
<feature type="compositionally biased region" description="Basic and acidic residues" evidence="1">
    <location>
        <begin position="139"/>
        <end position="153"/>
    </location>
</feature>